<evidence type="ECO:0000259" key="5">
    <source>
        <dbReference type="Pfam" id="PF20009"/>
    </source>
</evidence>
<evidence type="ECO:0000313" key="6">
    <source>
        <dbReference type="EMBL" id="SEM21082.1"/>
    </source>
</evidence>
<dbReference type="InterPro" id="IPR008754">
    <property type="entry name" value="Peptidase_M43"/>
</dbReference>
<dbReference type="Pfam" id="PF18962">
    <property type="entry name" value="Por_Secre_tail"/>
    <property type="match status" value="1"/>
</dbReference>
<protein>
    <submittedName>
        <fullName evidence="6">Por secretion system C-terminal sorting domain-containing protein</fullName>
    </submittedName>
</protein>
<feature type="domain" description="GEVED" evidence="5">
    <location>
        <begin position="450"/>
        <end position="529"/>
    </location>
</feature>
<keyword evidence="1 2" id="KW-0732">Signal</keyword>
<dbReference type="InterPro" id="IPR024079">
    <property type="entry name" value="MetalloPept_cat_dom_sf"/>
</dbReference>
<evidence type="ECO:0000256" key="2">
    <source>
        <dbReference type="SAM" id="SignalP"/>
    </source>
</evidence>
<dbReference type="GO" id="GO:0008237">
    <property type="term" value="F:metallopeptidase activity"/>
    <property type="evidence" value="ECO:0007669"/>
    <property type="project" value="InterPro"/>
</dbReference>
<feature type="domain" description="Peptidase M43 pregnancy-associated plasma-A" evidence="3">
    <location>
        <begin position="184"/>
        <end position="340"/>
    </location>
</feature>
<dbReference type="AlphaFoldDB" id="A0A1H7WHI8"/>
<dbReference type="Gene3D" id="3.40.390.10">
    <property type="entry name" value="Collagenase (Catalytic Domain)"/>
    <property type="match status" value="1"/>
</dbReference>
<proteinExistence type="predicted"/>
<organism evidence="6 7">
    <name type="scientific">Chryseobacterium taichungense</name>
    <dbReference type="NCBI Taxonomy" id="295069"/>
    <lineage>
        <taxon>Bacteria</taxon>
        <taxon>Pseudomonadati</taxon>
        <taxon>Bacteroidota</taxon>
        <taxon>Flavobacteriia</taxon>
        <taxon>Flavobacteriales</taxon>
        <taxon>Weeksellaceae</taxon>
        <taxon>Chryseobacterium group</taxon>
        <taxon>Chryseobacterium</taxon>
    </lineage>
</organism>
<evidence type="ECO:0000259" key="3">
    <source>
        <dbReference type="Pfam" id="PF05572"/>
    </source>
</evidence>
<reference evidence="7" key="1">
    <citation type="submission" date="2016-10" db="EMBL/GenBank/DDBJ databases">
        <authorList>
            <person name="Varghese N."/>
            <person name="Submissions S."/>
        </authorList>
    </citation>
    <scope>NUCLEOTIDE SEQUENCE [LARGE SCALE GENOMIC DNA]</scope>
    <source>
        <strain evidence="7">DSM 17453</strain>
    </source>
</reference>
<keyword evidence="7" id="KW-1185">Reference proteome</keyword>
<dbReference type="OrthoDB" id="6385856at2"/>
<evidence type="ECO:0000256" key="1">
    <source>
        <dbReference type="ARBA" id="ARBA00022729"/>
    </source>
</evidence>
<feature type="chain" id="PRO_5011474287" evidence="2">
    <location>
        <begin position="19"/>
        <end position="624"/>
    </location>
</feature>
<dbReference type="Pfam" id="PF05572">
    <property type="entry name" value="Peptidase_M43"/>
    <property type="match status" value="1"/>
</dbReference>
<accession>A0A1H7WHI8</accession>
<gene>
    <name evidence="6" type="ORF">SAMN05421856_101755</name>
</gene>
<feature type="domain" description="Secretion system C-terminal sorting" evidence="4">
    <location>
        <begin position="549"/>
        <end position="623"/>
    </location>
</feature>
<dbReference type="Pfam" id="PF20009">
    <property type="entry name" value="GEVED"/>
    <property type="match status" value="1"/>
</dbReference>
<dbReference type="NCBIfam" id="TIGR04183">
    <property type="entry name" value="Por_Secre_tail"/>
    <property type="match status" value="1"/>
</dbReference>
<dbReference type="Proteomes" id="UP000199450">
    <property type="component" value="Unassembled WGS sequence"/>
</dbReference>
<sequence>MKRILFYGFMLLSLSLTAQQQHRICGFDEELALQDRQNPGMREAFEKIIKKIKEEKKNNPSAVTAKLVNGVYEIPVVVHVIYPNGAAIGTTYNKSDAQIQNWIENANKMYAGTYPWPASGVASDFGQSAVFPIKLVLAKRTPNCEATTGIVRYNGNLLAGYNTYGMAYSTSNGASRTAIKNLAPHWPESAYFNIYVISKFDGDSSPNSGLMGFASFPNNADSNYESFMKSGVVTNLHDTTFAHEFGHAMGLFHTFKNGTYDAVPGDADYCPTTTGVCENDDDRVCDTERAGSGYALWPVPSNSEINPCTGVNYQGVQYNMMNYSNSVAQKFTAGQGERIDDYFMLIRGSLTTSKGATALPPAPAPSMVPVAATCNPTGVVNPASNGFLTGPVAVRLGQINNQSAGMWGGAPSFYVDYTSQSCLTNSSTDLVVGQPQNVQVDIMLNSQSARVWIDYNNNGTFESSELVGSANDIPLNANSIGTLNATFTPPATAVLNTPLRMRVLVDAESQNNYAPCGQLQYGQVEDYSVRLVTTLATSETKADNDDLVVYPNPVASGDHVFIKAKNGKDLKVSISDMSGRLIANPTVTAESKDIYKIDQQLEKGVYMIQISNGKNNKASKMIIK</sequence>
<dbReference type="InterPro" id="IPR026444">
    <property type="entry name" value="Secre_tail"/>
</dbReference>
<name>A0A1H7WHI8_9FLAO</name>
<dbReference type="SUPFAM" id="SSF55486">
    <property type="entry name" value="Metalloproteases ('zincins'), catalytic domain"/>
    <property type="match status" value="1"/>
</dbReference>
<dbReference type="EMBL" id="FOBV01000001">
    <property type="protein sequence ID" value="SEM21082.1"/>
    <property type="molecule type" value="Genomic_DNA"/>
</dbReference>
<dbReference type="STRING" id="295069.SAMN05421856_101755"/>
<evidence type="ECO:0000313" key="7">
    <source>
        <dbReference type="Proteomes" id="UP000199450"/>
    </source>
</evidence>
<dbReference type="InterPro" id="IPR045474">
    <property type="entry name" value="GEVED"/>
</dbReference>
<dbReference type="RefSeq" id="WP_089998460.1">
    <property type="nucleotide sequence ID" value="NZ_FOBV01000001.1"/>
</dbReference>
<feature type="signal peptide" evidence="2">
    <location>
        <begin position="1"/>
        <end position="18"/>
    </location>
</feature>
<evidence type="ECO:0000259" key="4">
    <source>
        <dbReference type="Pfam" id="PF18962"/>
    </source>
</evidence>